<dbReference type="InterPro" id="IPR050398">
    <property type="entry name" value="HssS/ArlS-like"/>
</dbReference>
<dbReference type="GO" id="GO:0005886">
    <property type="term" value="C:plasma membrane"/>
    <property type="evidence" value="ECO:0007669"/>
    <property type="project" value="TreeGrafter"/>
</dbReference>
<dbReference type="EMBL" id="CACRUP010000017">
    <property type="protein sequence ID" value="VYU00879.1"/>
    <property type="molecule type" value="Genomic_DNA"/>
</dbReference>
<dbReference type="EC" id="2.7.13.3" evidence="3"/>
<comment type="catalytic activity">
    <reaction evidence="1">
        <text>ATP + protein L-histidine = ADP + protein N-phospho-L-histidine.</text>
        <dbReference type="EC" id="2.7.13.3"/>
    </reaction>
</comment>
<dbReference type="SMART" id="SM00388">
    <property type="entry name" value="HisKA"/>
    <property type="match status" value="1"/>
</dbReference>
<dbReference type="SUPFAM" id="SSF55874">
    <property type="entry name" value="ATPase domain of HSP90 chaperone/DNA topoisomerase II/histidine kinase"/>
    <property type="match status" value="1"/>
</dbReference>
<evidence type="ECO:0000256" key="11">
    <source>
        <dbReference type="SAM" id="Phobius"/>
    </source>
</evidence>
<comment type="subcellular location">
    <subcellularLocation>
        <location evidence="2">Membrane</location>
        <topology evidence="2">Multi-pass membrane protein</topology>
    </subcellularLocation>
</comment>
<evidence type="ECO:0000256" key="7">
    <source>
        <dbReference type="ARBA" id="ARBA00022777"/>
    </source>
</evidence>
<keyword evidence="9" id="KW-0902">Two-component regulatory system</keyword>
<organism evidence="13">
    <name type="scientific">Peptoniphilus gorbachii</name>
    <dbReference type="NCBI Taxonomy" id="411567"/>
    <lineage>
        <taxon>Bacteria</taxon>
        <taxon>Bacillati</taxon>
        <taxon>Bacillota</taxon>
        <taxon>Tissierellia</taxon>
        <taxon>Tissierellales</taxon>
        <taxon>Peptoniphilaceae</taxon>
        <taxon>Peptoniphilus</taxon>
    </lineage>
</organism>
<evidence type="ECO:0000256" key="4">
    <source>
        <dbReference type="ARBA" id="ARBA00022553"/>
    </source>
</evidence>
<evidence type="ECO:0000256" key="9">
    <source>
        <dbReference type="ARBA" id="ARBA00023012"/>
    </source>
</evidence>
<evidence type="ECO:0000313" key="13">
    <source>
        <dbReference type="EMBL" id="VYU00879.1"/>
    </source>
</evidence>
<dbReference type="InterPro" id="IPR003594">
    <property type="entry name" value="HATPase_dom"/>
</dbReference>
<dbReference type="RefSeq" id="WP_156701615.1">
    <property type="nucleotide sequence ID" value="NZ_CACRUP010000017.1"/>
</dbReference>
<evidence type="ECO:0000256" key="8">
    <source>
        <dbReference type="ARBA" id="ARBA00022989"/>
    </source>
</evidence>
<dbReference type="CDD" id="cd00082">
    <property type="entry name" value="HisKA"/>
    <property type="match status" value="1"/>
</dbReference>
<keyword evidence="10 11" id="KW-0472">Membrane</keyword>
<feature type="transmembrane region" description="Helical" evidence="11">
    <location>
        <begin position="32"/>
        <end position="50"/>
    </location>
</feature>
<dbReference type="InterPro" id="IPR036097">
    <property type="entry name" value="HisK_dim/P_sf"/>
</dbReference>
<keyword evidence="8 11" id="KW-1133">Transmembrane helix</keyword>
<dbReference type="Pfam" id="PF00512">
    <property type="entry name" value="HisKA"/>
    <property type="match status" value="1"/>
</dbReference>
<sequence>MKNYKKYLFLIAFNIILSMLIVFISPRFDMATLFYFIFLNIFIFVFLLLFERSKNKKINDQIDEIINLIHSLNPDREVYKKNDGEFGKLKDEITKIILENKNIIENSKEKQKVLRDYSEDLAHQIKTPLTGILLMLDLIEEDKENIDEYILLIRNNINRLENLTDILLKLASLDSDITKFNLEYVNVLELIKSVKEALDSYFGIKNYEVKIFGDDFILNCDKKWTHEAILNICKNAIEASPGNNIEIILRESNVFKSILVKDFSPGMSKDTLKKAMQRFYKSDPNSQGYGIGLPMAKTILNKENGDLIYNREKNYNTFEMRFYK</sequence>
<dbReference type="Pfam" id="PF02518">
    <property type="entry name" value="HATPase_c"/>
    <property type="match status" value="1"/>
</dbReference>
<protein>
    <recommendedName>
        <fullName evidence="3">histidine kinase</fullName>
        <ecNumber evidence="3">2.7.13.3</ecNumber>
    </recommendedName>
</protein>
<keyword evidence="5 13" id="KW-0808">Transferase</keyword>
<dbReference type="GO" id="GO:0000155">
    <property type="term" value="F:phosphorelay sensor kinase activity"/>
    <property type="evidence" value="ECO:0007669"/>
    <property type="project" value="InterPro"/>
</dbReference>
<dbReference type="PROSITE" id="PS50109">
    <property type="entry name" value="HIS_KIN"/>
    <property type="match status" value="1"/>
</dbReference>
<evidence type="ECO:0000256" key="2">
    <source>
        <dbReference type="ARBA" id="ARBA00004141"/>
    </source>
</evidence>
<keyword evidence="7" id="KW-0418">Kinase</keyword>
<dbReference type="InterPro" id="IPR005467">
    <property type="entry name" value="His_kinase_dom"/>
</dbReference>
<feature type="transmembrane region" description="Helical" evidence="11">
    <location>
        <begin position="7"/>
        <end position="26"/>
    </location>
</feature>
<dbReference type="PANTHER" id="PTHR45528">
    <property type="entry name" value="SENSOR HISTIDINE KINASE CPXA"/>
    <property type="match status" value="1"/>
</dbReference>
<accession>A0A6N3BEC8</accession>
<keyword evidence="4" id="KW-0597">Phosphoprotein</keyword>
<feature type="domain" description="Histidine kinase" evidence="12">
    <location>
        <begin position="120"/>
        <end position="324"/>
    </location>
</feature>
<dbReference type="AlphaFoldDB" id="A0A6N3BEC8"/>
<dbReference type="PANTHER" id="PTHR45528:SF8">
    <property type="entry name" value="HISTIDINE KINASE"/>
    <property type="match status" value="1"/>
</dbReference>
<reference evidence="13" key="1">
    <citation type="submission" date="2019-11" db="EMBL/GenBank/DDBJ databases">
        <authorList>
            <person name="Feng L."/>
        </authorList>
    </citation>
    <scope>NUCLEOTIDE SEQUENCE</scope>
    <source>
        <strain evidence="13">PgorbachiiLFYP46</strain>
    </source>
</reference>
<dbReference type="InterPro" id="IPR036890">
    <property type="entry name" value="HATPase_C_sf"/>
</dbReference>
<dbReference type="Gene3D" id="1.10.287.130">
    <property type="match status" value="1"/>
</dbReference>
<proteinExistence type="predicted"/>
<dbReference type="SUPFAM" id="SSF47384">
    <property type="entry name" value="Homodimeric domain of signal transducing histidine kinase"/>
    <property type="match status" value="1"/>
</dbReference>
<evidence type="ECO:0000256" key="3">
    <source>
        <dbReference type="ARBA" id="ARBA00012438"/>
    </source>
</evidence>
<keyword evidence="6 11" id="KW-0812">Transmembrane</keyword>
<gene>
    <name evidence="13" type="primary">rssA_2</name>
    <name evidence="13" type="ORF">PGLFYP46_01637</name>
</gene>
<name>A0A6N3BEC8_9FIRM</name>
<dbReference type="SMART" id="SM00387">
    <property type="entry name" value="HATPase_c"/>
    <property type="match status" value="1"/>
</dbReference>
<evidence type="ECO:0000259" key="12">
    <source>
        <dbReference type="PROSITE" id="PS50109"/>
    </source>
</evidence>
<evidence type="ECO:0000256" key="5">
    <source>
        <dbReference type="ARBA" id="ARBA00022679"/>
    </source>
</evidence>
<evidence type="ECO:0000256" key="10">
    <source>
        <dbReference type="ARBA" id="ARBA00023136"/>
    </source>
</evidence>
<dbReference type="Gene3D" id="3.30.565.10">
    <property type="entry name" value="Histidine kinase-like ATPase, C-terminal domain"/>
    <property type="match status" value="1"/>
</dbReference>
<evidence type="ECO:0000256" key="1">
    <source>
        <dbReference type="ARBA" id="ARBA00000085"/>
    </source>
</evidence>
<dbReference type="InterPro" id="IPR003661">
    <property type="entry name" value="HisK_dim/P_dom"/>
</dbReference>
<evidence type="ECO:0000256" key="6">
    <source>
        <dbReference type="ARBA" id="ARBA00022692"/>
    </source>
</evidence>